<protein>
    <submittedName>
        <fullName evidence="1">Uncharacterized protein</fullName>
    </submittedName>
</protein>
<comment type="caution">
    <text evidence="1">The sequence shown here is derived from an EMBL/GenBank/DDBJ whole genome shotgun (WGS) entry which is preliminary data.</text>
</comment>
<evidence type="ECO:0000313" key="1">
    <source>
        <dbReference type="EMBL" id="GIY89320.1"/>
    </source>
</evidence>
<dbReference type="EMBL" id="BPLR01017186">
    <property type="protein sequence ID" value="GIY89320.1"/>
    <property type="molecule type" value="Genomic_DNA"/>
</dbReference>
<accession>A0AAV4X269</accession>
<organism evidence="1 2">
    <name type="scientific">Caerostris extrusa</name>
    <name type="common">Bark spider</name>
    <name type="synonym">Caerostris bankana</name>
    <dbReference type="NCBI Taxonomy" id="172846"/>
    <lineage>
        <taxon>Eukaryota</taxon>
        <taxon>Metazoa</taxon>
        <taxon>Ecdysozoa</taxon>
        <taxon>Arthropoda</taxon>
        <taxon>Chelicerata</taxon>
        <taxon>Arachnida</taxon>
        <taxon>Araneae</taxon>
        <taxon>Araneomorphae</taxon>
        <taxon>Entelegynae</taxon>
        <taxon>Araneoidea</taxon>
        <taxon>Araneidae</taxon>
        <taxon>Caerostris</taxon>
    </lineage>
</organism>
<dbReference type="Proteomes" id="UP001054945">
    <property type="component" value="Unassembled WGS sequence"/>
</dbReference>
<name>A0AAV4X269_CAEEX</name>
<keyword evidence="2" id="KW-1185">Reference proteome</keyword>
<dbReference type="AlphaFoldDB" id="A0AAV4X269"/>
<gene>
    <name evidence="1" type="ORF">CEXT_299941</name>
</gene>
<sequence>MPQGEKEFVTDHRDLYYCVYVLWNVSSYPRGLEEQMMIEEGWVWKVFMPICLEGDLWVTKNCSDENAKHGWKQLIFPCMYCYLHVMCVSAPEVKSASCSLCRPEVTLAVPILLGYMHFTSIGVNIILL</sequence>
<evidence type="ECO:0000313" key="2">
    <source>
        <dbReference type="Proteomes" id="UP001054945"/>
    </source>
</evidence>
<reference evidence="1 2" key="1">
    <citation type="submission" date="2021-06" db="EMBL/GenBank/DDBJ databases">
        <title>Caerostris extrusa draft genome.</title>
        <authorList>
            <person name="Kono N."/>
            <person name="Arakawa K."/>
        </authorList>
    </citation>
    <scope>NUCLEOTIDE SEQUENCE [LARGE SCALE GENOMIC DNA]</scope>
</reference>
<proteinExistence type="predicted"/>